<proteinExistence type="inferred from homology"/>
<organism evidence="2 3">
    <name type="scientific">Lasiosphaeria ovina</name>
    <dbReference type="NCBI Taxonomy" id="92902"/>
    <lineage>
        <taxon>Eukaryota</taxon>
        <taxon>Fungi</taxon>
        <taxon>Dikarya</taxon>
        <taxon>Ascomycota</taxon>
        <taxon>Pezizomycotina</taxon>
        <taxon>Sordariomycetes</taxon>
        <taxon>Sordariomycetidae</taxon>
        <taxon>Sordariales</taxon>
        <taxon>Lasiosphaeriaceae</taxon>
        <taxon>Lasiosphaeria</taxon>
    </lineage>
</organism>
<accession>A0AAE0K415</accession>
<dbReference type="InterPro" id="IPR051490">
    <property type="entry name" value="THEM6_lcsJ_thioesterase"/>
</dbReference>
<evidence type="ECO:0000313" key="3">
    <source>
        <dbReference type="Proteomes" id="UP001287356"/>
    </source>
</evidence>
<comment type="similarity">
    <text evidence="1">Belongs to the lcsJ thioesterase family.</text>
</comment>
<name>A0AAE0K415_9PEZI</name>
<dbReference type="PANTHER" id="PTHR12475:SF4">
    <property type="entry name" value="PROTEIN THEM6"/>
    <property type="match status" value="1"/>
</dbReference>
<protein>
    <submittedName>
        <fullName evidence="2">Uncharacterized protein</fullName>
    </submittedName>
</protein>
<dbReference type="InterPro" id="IPR029069">
    <property type="entry name" value="HotDog_dom_sf"/>
</dbReference>
<sequence length="335" mass="36628">MISSMPSFISYLAQLVGKPVLIAVLINAVLNYKSLPFAWSIRIAWGYYGHYWMDRRPGPRATLPESSPDPETPILTLFQPTIYTTTTPPGDADFYLHKSNSTYLTDLDVARGYHVFSIFREGFRRGGHAGGGQPGPALAGTACIYRRPIAPLARVEIWTRLLAWDAKWIYLVSHFVQPGSVRPGRFADQPWRNKKVPAGGMKGERGVLRAAQAEGEVNAAICATCISKYVLKQGRKTVSPYEFLQVAGLLPVAPAAAAETEAQAGGLRSRFPAGEGDVGGGSDGQVREILRRIEERRLKGLALADHMAALDAGHQWFNASEEEEGDNGPVVFAKY</sequence>
<dbReference type="Pfam" id="PF13279">
    <property type="entry name" value="4HBT_2"/>
    <property type="match status" value="1"/>
</dbReference>
<dbReference type="PANTHER" id="PTHR12475">
    <property type="match status" value="1"/>
</dbReference>
<comment type="caution">
    <text evidence="2">The sequence shown here is derived from an EMBL/GenBank/DDBJ whole genome shotgun (WGS) entry which is preliminary data.</text>
</comment>
<reference evidence="2" key="1">
    <citation type="journal article" date="2023" name="Mol. Phylogenet. Evol.">
        <title>Genome-scale phylogeny and comparative genomics of the fungal order Sordariales.</title>
        <authorList>
            <person name="Hensen N."/>
            <person name="Bonometti L."/>
            <person name="Westerberg I."/>
            <person name="Brannstrom I.O."/>
            <person name="Guillou S."/>
            <person name="Cros-Aarteil S."/>
            <person name="Calhoun S."/>
            <person name="Haridas S."/>
            <person name="Kuo A."/>
            <person name="Mondo S."/>
            <person name="Pangilinan J."/>
            <person name="Riley R."/>
            <person name="LaButti K."/>
            <person name="Andreopoulos B."/>
            <person name="Lipzen A."/>
            <person name="Chen C."/>
            <person name="Yan M."/>
            <person name="Daum C."/>
            <person name="Ng V."/>
            <person name="Clum A."/>
            <person name="Steindorff A."/>
            <person name="Ohm R.A."/>
            <person name="Martin F."/>
            <person name="Silar P."/>
            <person name="Natvig D.O."/>
            <person name="Lalanne C."/>
            <person name="Gautier V."/>
            <person name="Ament-Velasquez S.L."/>
            <person name="Kruys A."/>
            <person name="Hutchinson M.I."/>
            <person name="Powell A.J."/>
            <person name="Barry K."/>
            <person name="Miller A.N."/>
            <person name="Grigoriev I.V."/>
            <person name="Debuchy R."/>
            <person name="Gladieux P."/>
            <person name="Hiltunen Thoren M."/>
            <person name="Johannesson H."/>
        </authorList>
    </citation>
    <scope>NUCLEOTIDE SEQUENCE</scope>
    <source>
        <strain evidence="2">CBS 958.72</strain>
    </source>
</reference>
<dbReference type="Proteomes" id="UP001287356">
    <property type="component" value="Unassembled WGS sequence"/>
</dbReference>
<dbReference type="EMBL" id="JAULSN010000006">
    <property type="protein sequence ID" value="KAK3369621.1"/>
    <property type="molecule type" value="Genomic_DNA"/>
</dbReference>
<dbReference type="SUPFAM" id="SSF54637">
    <property type="entry name" value="Thioesterase/thiol ester dehydrase-isomerase"/>
    <property type="match status" value="1"/>
</dbReference>
<gene>
    <name evidence="2" type="ORF">B0T24DRAFT_580666</name>
</gene>
<keyword evidence="3" id="KW-1185">Reference proteome</keyword>
<dbReference type="CDD" id="cd00586">
    <property type="entry name" value="4HBT"/>
    <property type="match status" value="1"/>
</dbReference>
<dbReference type="AlphaFoldDB" id="A0AAE0K415"/>
<evidence type="ECO:0000313" key="2">
    <source>
        <dbReference type="EMBL" id="KAK3369621.1"/>
    </source>
</evidence>
<reference evidence="2" key="2">
    <citation type="submission" date="2023-06" db="EMBL/GenBank/DDBJ databases">
        <authorList>
            <consortium name="Lawrence Berkeley National Laboratory"/>
            <person name="Haridas S."/>
            <person name="Hensen N."/>
            <person name="Bonometti L."/>
            <person name="Westerberg I."/>
            <person name="Brannstrom I.O."/>
            <person name="Guillou S."/>
            <person name="Cros-Aarteil S."/>
            <person name="Calhoun S."/>
            <person name="Kuo A."/>
            <person name="Mondo S."/>
            <person name="Pangilinan J."/>
            <person name="Riley R."/>
            <person name="Labutti K."/>
            <person name="Andreopoulos B."/>
            <person name="Lipzen A."/>
            <person name="Chen C."/>
            <person name="Yanf M."/>
            <person name="Daum C."/>
            <person name="Ng V."/>
            <person name="Clum A."/>
            <person name="Steindorff A."/>
            <person name="Ohm R."/>
            <person name="Martin F."/>
            <person name="Silar P."/>
            <person name="Natvig D."/>
            <person name="Lalanne C."/>
            <person name="Gautier V."/>
            <person name="Ament-Velasquez S.L."/>
            <person name="Kruys A."/>
            <person name="Hutchinson M.I."/>
            <person name="Powell A.J."/>
            <person name="Barry K."/>
            <person name="Miller A.N."/>
            <person name="Grigoriev I.V."/>
            <person name="Debuchy R."/>
            <person name="Gladieux P."/>
            <person name="Thoren M.H."/>
            <person name="Johannesson H."/>
        </authorList>
    </citation>
    <scope>NUCLEOTIDE SEQUENCE</scope>
    <source>
        <strain evidence="2">CBS 958.72</strain>
    </source>
</reference>
<evidence type="ECO:0000256" key="1">
    <source>
        <dbReference type="ARBA" id="ARBA00038476"/>
    </source>
</evidence>